<keyword evidence="2" id="KW-1185">Reference proteome</keyword>
<evidence type="ECO:0000313" key="2">
    <source>
        <dbReference type="Proteomes" id="UP000241762"/>
    </source>
</evidence>
<sequence>MKRTKKSTARKLGVKGLPTINAELGWYIQPLEKEFNELNDPDEKISLMHQIVDKILSHASSLLTPVIEYENSNILSSNPIKETLLEQNVKEVRDILTELYGTRAEDEIMDFLAVTELTYANQQSAKAFLCDQESFLKLINIYDKALTHSTQIKTAFKIIEAREKFIDTQVSIVSDPTNIHTFGIEKTKESIIELLSSLCDRYPEKIKNIFDQNNITKIDLESSYNQGNQHLKSFIDLLEDSQAIDYSNLAIPGPYLSKTDVTIIDNILNKDFEGRLLLKKMNELSEIPPEEFQTILQEIYSILRQKQKDNTNKIQTPNAKRAHNSCGLDEIDTTDRMPIKKAKLENPKKVSSCTLTSSEESINNWLKFEGVDWPEDGNAWLKDISAGFSDSDEHNIETKEQASIITTQEDKPDPFADVLGNSWLFYD</sequence>
<evidence type="ECO:0000313" key="1">
    <source>
        <dbReference type="EMBL" id="AVP87747.1"/>
    </source>
</evidence>
<gene>
    <name evidence="1" type="ORF">phytr_8140</name>
</gene>
<reference evidence="1 2" key="1">
    <citation type="submission" date="2018-03" db="EMBL/GenBank/DDBJ databases">
        <title>A gene transfer event suggests a long-term partnership between eustigmatophyte algae and a novel lineage of endosymbiotic bacteria.</title>
        <authorList>
            <person name="Yurchenko T."/>
            <person name="Sevcikova T."/>
            <person name="Pribyl P."/>
            <person name="El Karkouri K."/>
            <person name="Klimes V."/>
            <person name="Amaral R."/>
            <person name="Zbrankova V."/>
            <person name="Kim E."/>
            <person name="Raoult D."/>
            <person name="Santos L.M.A."/>
            <person name="Elias M."/>
        </authorList>
    </citation>
    <scope>NUCLEOTIDE SEQUENCE [LARGE SCALE GENOMIC DNA]</scope>
    <source>
        <strain evidence="1">CCALA 838</strain>
    </source>
</reference>
<accession>A0A2P1P909</accession>
<name>A0A2P1P909_9RICK</name>
<protein>
    <submittedName>
        <fullName evidence="1">Uncharacterized protein</fullName>
    </submittedName>
</protein>
<dbReference type="EMBL" id="CP027845">
    <property type="protein sequence ID" value="AVP87747.1"/>
    <property type="molecule type" value="Genomic_DNA"/>
</dbReference>
<dbReference type="AlphaFoldDB" id="A0A2P1P909"/>
<dbReference type="Proteomes" id="UP000241762">
    <property type="component" value="Chromosome"/>
</dbReference>
<proteinExistence type="predicted"/>
<dbReference type="RefSeq" id="WP_106874594.1">
    <property type="nucleotide sequence ID" value="NZ_CP027845.1"/>
</dbReference>
<dbReference type="KEGG" id="ptc:phytr_8140"/>
<organism evidence="1 2">
    <name type="scientific">Candidatus Phycorickettsia trachydisci</name>
    <dbReference type="NCBI Taxonomy" id="2115978"/>
    <lineage>
        <taxon>Bacteria</taxon>
        <taxon>Pseudomonadati</taxon>
        <taxon>Pseudomonadota</taxon>
        <taxon>Alphaproteobacteria</taxon>
        <taxon>Rickettsiales</taxon>
        <taxon>Rickettsiaceae</taxon>
        <taxon>Candidatus Phycorickettsia</taxon>
    </lineage>
</organism>